<dbReference type="PRINTS" id="PR00413">
    <property type="entry name" value="HADHALOGNASE"/>
</dbReference>
<dbReference type="GO" id="GO:0016791">
    <property type="term" value="F:phosphatase activity"/>
    <property type="evidence" value="ECO:0007669"/>
    <property type="project" value="UniProtKB-ARBA"/>
</dbReference>
<dbReference type="Pfam" id="PF00702">
    <property type="entry name" value="Hydrolase"/>
    <property type="match status" value="1"/>
</dbReference>
<dbReference type="InterPro" id="IPR051540">
    <property type="entry name" value="S-2-haloacid_dehalogenase"/>
</dbReference>
<accession>A0A854QBT0</accession>
<reference evidence="2 3" key="1">
    <citation type="submission" date="2017-06" db="EMBL/GenBank/DDBJ databases">
        <title>Global population genomics of the pathogenic fungus Cryptococcus neoformans var. grubii.</title>
        <authorList>
            <person name="Cuomo C."/>
            <person name="Litvintseva A."/>
            <person name="Chen Y."/>
            <person name="Young S."/>
            <person name="Zeng Q."/>
            <person name="Chapman S."/>
            <person name="Gujja S."/>
            <person name="Saif S."/>
            <person name="Birren B."/>
        </authorList>
    </citation>
    <scope>NUCLEOTIDE SEQUENCE [LARGE SCALE GENOMIC DNA]</scope>
    <source>
        <strain evidence="2 3">Tu259-1</strain>
    </source>
</reference>
<protein>
    <submittedName>
        <fullName evidence="2">Haloacid dehalogenase, type II</fullName>
    </submittedName>
</protein>
<dbReference type="PANTHER" id="PTHR43316">
    <property type="entry name" value="HYDROLASE, HALOACID DELAHOGENASE-RELATED"/>
    <property type="match status" value="1"/>
</dbReference>
<dbReference type="OrthoDB" id="20198at2759"/>
<dbReference type="InterPro" id="IPR036412">
    <property type="entry name" value="HAD-like_sf"/>
</dbReference>
<dbReference type="Gene3D" id="1.10.150.750">
    <property type="match status" value="1"/>
</dbReference>
<name>A0A854QBT0_CRYNE</name>
<dbReference type="EMBL" id="AMKT01000050">
    <property type="protein sequence ID" value="OXG19304.1"/>
    <property type="molecule type" value="Genomic_DNA"/>
</dbReference>
<dbReference type="PANTHER" id="PTHR43316:SF9">
    <property type="entry name" value="ACID DEHALOGENASE, PUTATIVE (AFU_ORTHOLOGUE AFUA_6G14460)-RELATED"/>
    <property type="match status" value="1"/>
</dbReference>
<dbReference type="SUPFAM" id="SSF56784">
    <property type="entry name" value="HAD-like"/>
    <property type="match status" value="1"/>
</dbReference>
<organism evidence="2 3">
    <name type="scientific">Cryptococcus neoformans Tu259-1</name>
    <dbReference type="NCBI Taxonomy" id="1230072"/>
    <lineage>
        <taxon>Eukaryota</taxon>
        <taxon>Fungi</taxon>
        <taxon>Dikarya</taxon>
        <taxon>Basidiomycota</taxon>
        <taxon>Agaricomycotina</taxon>
        <taxon>Tremellomycetes</taxon>
        <taxon>Tremellales</taxon>
        <taxon>Cryptococcaceae</taxon>
        <taxon>Cryptococcus</taxon>
        <taxon>Cryptococcus neoformans species complex</taxon>
    </lineage>
</organism>
<evidence type="ECO:0000313" key="3">
    <source>
        <dbReference type="Proteomes" id="UP000199727"/>
    </source>
</evidence>
<keyword evidence="1" id="KW-0378">Hydrolase</keyword>
<dbReference type="InterPro" id="IPR023214">
    <property type="entry name" value="HAD_sf"/>
</dbReference>
<evidence type="ECO:0000313" key="2">
    <source>
        <dbReference type="EMBL" id="OXG19304.1"/>
    </source>
</evidence>
<dbReference type="SFLD" id="SFLDG01129">
    <property type="entry name" value="C1.5:_HAD__Beta-PGM__Phosphata"/>
    <property type="match status" value="1"/>
</dbReference>
<dbReference type="Proteomes" id="UP000199727">
    <property type="component" value="Unassembled WGS sequence"/>
</dbReference>
<dbReference type="SFLD" id="SFLDS00003">
    <property type="entry name" value="Haloacid_Dehalogenase"/>
    <property type="match status" value="1"/>
</dbReference>
<dbReference type="InterPro" id="IPR006439">
    <property type="entry name" value="HAD-SF_hydro_IA"/>
</dbReference>
<proteinExistence type="predicted"/>
<gene>
    <name evidence="2" type="ORF">C361_04249</name>
</gene>
<evidence type="ECO:0000256" key="1">
    <source>
        <dbReference type="ARBA" id="ARBA00022801"/>
    </source>
</evidence>
<comment type="caution">
    <text evidence="2">The sequence shown here is derived from an EMBL/GenBank/DDBJ whole genome shotgun (WGS) entry which is preliminary data.</text>
</comment>
<dbReference type="Gene3D" id="3.40.50.1000">
    <property type="entry name" value="HAD superfamily/HAD-like"/>
    <property type="match status" value="1"/>
</dbReference>
<sequence length="239" mass="26481">MSLASYKVLLFDCYGTLVDWEGGMLNNLGPLLEQSGSPDRDKLFSAIGHHEGRVQTETPTMLYSQVLEKVYSSVAKDLNLKCEDADAKAFGASVGAWPTFPDSSEALRRLSELGLKLVILSNVDNISFEGSKQQLEKGYHFDAIYTAEKIGSYKPSLRNFDYAIENVKEDFGFDPKDILIVANSKYHDVQPGHKKGLKAAWIDREKAFMGVAAYKDVIPDFQFSNMADFASAMAKAKSP</sequence>
<dbReference type="AlphaFoldDB" id="A0A854QBT0"/>